<evidence type="ECO:0000313" key="4">
    <source>
        <dbReference type="Proteomes" id="UP001235939"/>
    </source>
</evidence>
<feature type="region of interest" description="Disordered" evidence="1">
    <location>
        <begin position="189"/>
        <end position="245"/>
    </location>
</feature>
<protein>
    <recommendedName>
        <fullName evidence="2">Reverse transcriptase domain-containing protein</fullName>
    </recommendedName>
</protein>
<sequence>MVCGLQLNLPHKILLESLTDGHPSLISALSLPCNRTPSKNDQNNSQPFLRTVTEVQCSATVVSTTQLRCQSTLFTLQNRPRPVYRATTYPQHERTVLSSPAPFRVTNTRAHVTCSPYPLYSMSPAQAVNSNCPRDPPTTAPDQACSDPQDSTTIGNSALRSRARDDMGSMRPLRPLRPRCNFAYGCDAPNGAHTERRPKSFKTRAPPQTTKDRRPAYSFTGHQSKTRQVASGCVDDPERRCQKSLTSERPTKCRVYQEGTTDRRVRSPPPQCTIIHADNKMVSMAVTDRSFTSRTVAQHIHRVVGPQDAHCSVYPLRRITDIIFTDESRFSLHYHDVRIRVWRHRGERRLNSCVMHRHTGPALGIMTPPTAAVNPAPSSSNLYSGAQKAQSSSQGKPNMARVQSPSGELKGFCSSGRDERGGDPGVDSFREPHKTRQLLNDHLERISNKILDHNIIEEKEMRRMAHSTFRERLSRGPQATPQAASSLRDCGLIIVPKCQTYDVPGRSSWNIACVSDEVALASKNRSPLAVISTDLESAFDTLDRSFLMSLMISIRMPPGFIGWFLLLYAGADAAVRINGFYNRTSYLLNDVKQGVTASAAFSSLATGPLLHRLEQLLGPGNVLAYVDDIALLIRKDGQFELVKFAIDEFRRASGIHINLGRSKGLWCGALEIAPTLHSTTGAGNSAQENHITKLFKTAIAKGSHFVRGLFLIPSHSLTGALCLGTSAYCLTAGRPPCKTSLPRFRRLLELWEAVSEILAMNLRVLPLHQLQDLHIIGDCRFFRPPDLLIESRWVGVCVGEITGSSFFPLHTTRTRATLADVAALTSFCGRLCAIVLRGTVTAFQRLTTRTTRHMLERPRLAALSITHMLCRWLHHVIIPISTSLSSLRRSRVSCIACGSGDLSLAHRYWYCRSVIVEAFTIIQRFSNMRGWIFGNDLEDDALAILAGPVGHWTRYGSRRILLLSWLPGELPLWMCPAPSPGPTCFGTASRGTTQMSPYG</sequence>
<name>A0ABY6KPX0_9ARAC</name>
<evidence type="ECO:0000313" key="3">
    <source>
        <dbReference type="EMBL" id="UYV70919.1"/>
    </source>
</evidence>
<feature type="compositionally biased region" description="Low complexity" evidence="1">
    <location>
        <begin position="384"/>
        <end position="396"/>
    </location>
</feature>
<accession>A0ABY6KPX0</accession>
<feature type="compositionally biased region" description="Basic and acidic residues" evidence="1">
    <location>
        <begin position="416"/>
        <end position="433"/>
    </location>
</feature>
<feature type="compositionally biased region" description="Polar residues" evidence="1">
    <location>
        <begin position="146"/>
        <end position="159"/>
    </location>
</feature>
<organism evidence="3 4">
    <name type="scientific">Cordylochernes scorpioides</name>
    <dbReference type="NCBI Taxonomy" id="51811"/>
    <lineage>
        <taxon>Eukaryota</taxon>
        <taxon>Metazoa</taxon>
        <taxon>Ecdysozoa</taxon>
        <taxon>Arthropoda</taxon>
        <taxon>Chelicerata</taxon>
        <taxon>Arachnida</taxon>
        <taxon>Pseudoscorpiones</taxon>
        <taxon>Cheliferoidea</taxon>
        <taxon>Chernetidae</taxon>
        <taxon>Cordylochernes</taxon>
    </lineage>
</organism>
<dbReference type="Pfam" id="PF00078">
    <property type="entry name" value="RVT_1"/>
    <property type="match status" value="1"/>
</dbReference>
<dbReference type="EMBL" id="CP092870">
    <property type="protein sequence ID" value="UYV70919.1"/>
    <property type="molecule type" value="Genomic_DNA"/>
</dbReference>
<feature type="region of interest" description="Disordered" evidence="1">
    <location>
        <begin position="128"/>
        <end position="174"/>
    </location>
</feature>
<keyword evidence="4" id="KW-1185">Reference proteome</keyword>
<evidence type="ECO:0000256" key="1">
    <source>
        <dbReference type="SAM" id="MobiDB-lite"/>
    </source>
</evidence>
<dbReference type="InterPro" id="IPR000477">
    <property type="entry name" value="RT_dom"/>
</dbReference>
<evidence type="ECO:0000259" key="2">
    <source>
        <dbReference type="Pfam" id="PF00078"/>
    </source>
</evidence>
<dbReference type="Proteomes" id="UP001235939">
    <property type="component" value="Chromosome 08"/>
</dbReference>
<dbReference type="PANTHER" id="PTHR19446">
    <property type="entry name" value="REVERSE TRANSCRIPTASES"/>
    <property type="match status" value="1"/>
</dbReference>
<gene>
    <name evidence="3" type="ORF">LAZ67_8001107</name>
</gene>
<reference evidence="3 4" key="1">
    <citation type="submission" date="2022-01" db="EMBL/GenBank/DDBJ databases">
        <title>A chromosomal length assembly of Cordylochernes scorpioides.</title>
        <authorList>
            <person name="Zeh D."/>
            <person name="Zeh J."/>
        </authorList>
    </citation>
    <scope>NUCLEOTIDE SEQUENCE [LARGE SCALE GENOMIC DNA]</scope>
    <source>
        <strain evidence="3">IN4F17</strain>
        <tissue evidence="3">Whole Body</tissue>
    </source>
</reference>
<feature type="region of interest" description="Disordered" evidence="1">
    <location>
        <begin position="365"/>
        <end position="433"/>
    </location>
</feature>
<proteinExistence type="predicted"/>
<feature type="compositionally biased region" description="Polar residues" evidence="1">
    <location>
        <begin position="220"/>
        <end position="229"/>
    </location>
</feature>
<feature type="domain" description="Reverse transcriptase" evidence="2">
    <location>
        <begin position="510"/>
        <end position="660"/>
    </location>
</feature>